<dbReference type="EMBL" id="CYTW01000003">
    <property type="protein sequence ID" value="CUK06500.1"/>
    <property type="molecule type" value="Genomic_DNA"/>
</dbReference>
<evidence type="ECO:0000313" key="3">
    <source>
        <dbReference type="Proteomes" id="UP000051870"/>
    </source>
</evidence>
<feature type="transmembrane region" description="Helical" evidence="1">
    <location>
        <begin position="63"/>
        <end position="88"/>
    </location>
</feature>
<feature type="transmembrane region" description="Helical" evidence="1">
    <location>
        <begin position="144"/>
        <end position="162"/>
    </location>
</feature>
<dbReference type="Proteomes" id="UP000051870">
    <property type="component" value="Unassembled WGS sequence"/>
</dbReference>
<keyword evidence="3" id="KW-1185">Reference proteome</keyword>
<name>A0A0P1ITX6_9RHOB</name>
<reference evidence="3" key="1">
    <citation type="submission" date="2015-09" db="EMBL/GenBank/DDBJ databases">
        <authorList>
            <person name="Rodrigo-Torres Lidia"/>
            <person name="Arahal R.David."/>
        </authorList>
    </citation>
    <scope>NUCLEOTIDE SEQUENCE [LARGE SCALE GENOMIC DNA]</scope>
    <source>
        <strain evidence="3">CECT 7735</strain>
    </source>
</reference>
<dbReference type="RefSeq" id="WP_058312189.1">
    <property type="nucleotide sequence ID" value="NZ_JAHKPF010000027.1"/>
</dbReference>
<keyword evidence="1" id="KW-0472">Membrane</keyword>
<dbReference type="AlphaFoldDB" id="A0A0P1ITX6"/>
<dbReference type="STRING" id="1715693.PH7735_03034"/>
<protein>
    <recommendedName>
        <fullName evidence="4">Rod shape-determining protein MreD</fullName>
    </recommendedName>
</protein>
<gene>
    <name evidence="2" type="ORF">PH7735_03034</name>
</gene>
<feature type="transmembrane region" description="Helical" evidence="1">
    <location>
        <begin position="109"/>
        <end position="132"/>
    </location>
</feature>
<keyword evidence="1" id="KW-1133">Transmembrane helix</keyword>
<evidence type="ECO:0000313" key="2">
    <source>
        <dbReference type="EMBL" id="CUK06500.1"/>
    </source>
</evidence>
<accession>A0A0P1ITX6</accession>
<proteinExistence type="predicted"/>
<keyword evidence="1" id="KW-0812">Transmembrane</keyword>
<evidence type="ECO:0008006" key="4">
    <source>
        <dbReference type="Google" id="ProtNLM"/>
    </source>
</evidence>
<sequence>MGSASASRKWRMRFLYVLLGVGILFLQLLPLSHVPQGWAGPDFIVVLTIVWAARRPEFVPVVAVAGVVLLADFVLMRPPGLMAAIMVVARQMMRRQSHGLRDSTFANEWLTASAILIGIAVLYRLVLAVFLVDQAPLGLSVMQAFMNVAVYPLVAILSQVLVNVRKLSPGDDDTLAGAT</sequence>
<organism evidence="2 3">
    <name type="scientific">Shimia thalassica</name>
    <dbReference type="NCBI Taxonomy" id="1715693"/>
    <lineage>
        <taxon>Bacteria</taxon>
        <taxon>Pseudomonadati</taxon>
        <taxon>Pseudomonadota</taxon>
        <taxon>Alphaproteobacteria</taxon>
        <taxon>Rhodobacterales</taxon>
        <taxon>Roseobacteraceae</taxon>
    </lineage>
</organism>
<evidence type="ECO:0000256" key="1">
    <source>
        <dbReference type="SAM" id="Phobius"/>
    </source>
</evidence>